<accession>A0AAV4GJP1</accession>
<protein>
    <recommendedName>
        <fullName evidence="4">AAA+ ATPase domain-containing protein</fullName>
    </recommendedName>
</protein>
<feature type="region of interest" description="Disordered" evidence="1">
    <location>
        <begin position="616"/>
        <end position="667"/>
    </location>
</feature>
<evidence type="ECO:0000313" key="3">
    <source>
        <dbReference type="Proteomes" id="UP000762676"/>
    </source>
</evidence>
<keyword evidence="3" id="KW-1185">Reference proteome</keyword>
<dbReference type="EMBL" id="BMAT01008472">
    <property type="protein sequence ID" value="GFR85738.1"/>
    <property type="molecule type" value="Genomic_DNA"/>
</dbReference>
<dbReference type="Gene3D" id="3.40.50.300">
    <property type="entry name" value="P-loop containing nucleotide triphosphate hydrolases"/>
    <property type="match status" value="1"/>
</dbReference>
<reference evidence="2 3" key="1">
    <citation type="journal article" date="2021" name="Elife">
        <title>Chloroplast acquisition without the gene transfer in kleptoplastic sea slugs, Plakobranchus ocellatus.</title>
        <authorList>
            <person name="Maeda T."/>
            <person name="Takahashi S."/>
            <person name="Yoshida T."/>
            <person name="Shimamura S."/>
            <person name="Takaki Y."/>
            <person name="Nagai Y."/>
            <person name="Toyoda A."/>
            <person name="Suzuki Y."/>
            <person name="Arimoto A."/>
            <person name="Ishii H."/>
            <person name="Satoh N."/>
            <person name="Nishiyama T."/>
            <person name="Hasebe M."/>
            <person name="Maruyama T."/>
            <person name="Minagawa J."/>
            <person name="Obokata J."/>
            <person name="Shigenobu S."/>
        </authorList>
    </citation>
    <scope>NUCLEOTIDE SEQUENCE [LARGE SCALE GENOMIC DNA]</scope>
</reference>
<dbReference type="Proteomes" id="UP000762676">
    <property type="component" value="Unassembled WGS sequence"/>
</dbReference>
<comment type="caution">
    <text evidence="2">The sequence shown here is derived from an EMBL/GenBank/DDBJ whole genome shotgun (WGS) entry which is preliminary data.</text>
</comment>
<feature type="compositionally biased region" description="Polar residues" evidence="1">
    <location>
        <begin position="617"/>
        <end position="630"/>
    </location>
</feature>
<organism evidence="2 3">
    <name type="scientific">Elysia marginata</name>
    <dbReference type="NCBI Taxonomy" id="1093978"/>
    <lineage>
        <taxon>Eukaryota</taxon>
        <taxon>Metazoa</taxon>
        <taxon>Spiralia</taxon>
        <taxon>Lophotrochozoa</taxon>
        <taxon>Mollusca</taxon>
        <taxon>Gastropoda</taxon>
        <taxon>Heterobranchia</taxon>
        <taxon>Euthyneura</taxon>
        <taxon>Panpulmonata</taxon>
        <taxon>Sacoglossa</taxon>
        <taxon>Placobranchoidea</taxon>
        <taxon>Plakobranchidae</taxon>
        <taxon>Elysia</taxon>
    </lineage>
</organism>
<feature type="region of interest" description="Disordered" evidence="1">
    <location>
        <begin position="1459"/>
        <end position="1492"/>
    </location>
</feature>
<dbReference type="InterPro" id="IPR027417">
    <property type="entry name" value="P-loop_NTPase"/>
</dbReference>
<evidence type="ECO:0000313" key="2">
    <source>
        <dbReference type="EMBL" id="GFR85738.1"/>
    </source>
</evidence>
<evidence type="ECO:0000256" key="1">
    <source>
        <dbReference type="SAM" id="MobiDB-lite"/>
    </source>
</evidence>
<feature type="compositionally biased region" description="Basic and acidic residues" evidence="1">
    <location>
        <begin position="631"/>
        <end position="644"/>
    </location>
</feature>
<feature type="compositionally biased region" description="Acidic residues" evidence="1">
    <location>
        <begin position="645"/>
        <end position="661"/>
    </location>
</feature>
<evidence type="ECO:0008006" key="4">
    <source>
        <dbReference type="Google" id="ProtNLM"/>
    </source>
</evidence>
<dbReference type="SUPFAM" id="SSF52540">
    <property type="entry name" value="P-loop containing nucleoside triphosphate hydrolases"/>
    <property type="match status" value="1"/>
</dbReference>
<sequence>MGFGQRPPPAPRRPYREAIPSTSVWKGDTAANRRPRLDYRSTHEPSIIYHDHSQPPYNVVNGNLPPLPDGWQYCQTVGSYPSNSNQPAQWSSVPMYVAPVVYPNRDHYGPTKGYPPQYLIPVAPVQQNFHSPPLTESSSHRVYSSSRLIPQPPGPNHFAPSPTNMSPTLSTHYSEAARILSESPENDAKNEMEMAMLGGHQAVQQQHLPGTITNGTVQYGHQQQPPMMMLSHPNAVSLPQTLAQNGWLAQSPDIAKGPESSNQYHLNYRKIHSERHELDMIKNLAFKCVEEYCPLLETTAYCHPPVLRSRHPDKASKQLVMGMESEQRVIGTFERFFAANQMPVFMLCHYPVTGFLQERRKKEQTGKESPDKVSASNRETVTLILVSPKFCVTVMTVSIISSNSDFSYIQRGVAKAAGHVAKCGRAVSHWLTLLGLAADVKEVLAFPNLRQSMMQRITRDKALQKSLAKVSLLHLDDLCPPFEEEWSTADLKRQFTEWMHEHVLCCPPSLLAVDVKLFVGALLCPQLSCVENMKNVQSIDPIPEKPKYTDKEPINAEDIGQLQLTINGVTMGFDNFMETYVTSYYPDVDHKTYRVPPLHFNIQSFKKGTEYLESLGKENSSNKYQISSERPLTDSIRDSSNKNDNDEETAGLSDSDSDEDFMPCGRSYNWQAGPVRGRLNSANSYIEDDSSDSEDIPPSYRRWPVEKVTLDSIPDHVKQDNFQGTQEDQKNEGKIHNGMSLRENAEGLTSHLPLAASNRFSSLSHQTNGAPLMLLPQGNIQRESEELTSVASLGVGIHSLSKPLAKSPSLSSEEAQAVMLEETSVMSDVMAKDARADEGENRVINAMELLGQKFGPMFIICSYQYNNYLNKLREEMFSKGEATRPARAFGQIMRAEHDCLIFHKDLGVLVVCIKAIGDNFSDWNASEDQIMSSTAKILHKALKQLEREEAMIRHVTSDLKSRTKLMCHCLVALPNLYRKQVDAAIATDTELFKKIEKLTHGRGTKSFLCLDELPEKNMSVWDPPEESILERLVDWWKKLRSSLDSPDNAIDTRTYKHIIGRYCGLLSTVEVWSPNNPRVEVRSMSEAVNLCAQRFSQVVLLPTQLQVLLSEHNRIYLYGPPGSGKTMLLILKAREWLLRGHTVILINSRWGSTDGYPYAYGILDRLKFMMTKDGVPHDNLVMINVDTSRFHASYLSDVLPSRCVIVDEVTPATLPVIEHLCCLQVQNIWCAGLFQDSRPHTAHHFHAFQMEKVLRCPPIVQSLLKHTEKDAKFRAPYKGLYEESSQHSEPGQFSRQPPRYLKNKDKWDCGEYAIKKETNAGVAKENDDPREEEELKYDPDSLNKRLAKLNLNFQIFPSRSKADPELKISPKAEELSSLISNRTVSGLPTDGPRPHIIDHESHNQPGPPANCVMCGKELSDFLSSMVKNEPSALSNYHFHQNTLKESDLASNITKNAKNKFSSRVESARGRSRKGSGSGYSSGLTRKQNDDKTTVRAWQHSMFENRALSWSDVLIVMSSLPRSSALLKNLQKRGIPLEVVPYGHGTRAIETSNEKQRLFVTTYKEVIGLERALIVFVPSGAVDNLGPNREEDQLTELKNLSLRKCLQRYNEDDRRALWFMASRCLSDLVLLLP</sequence>
<proteinExistence type="predicted"/>
<feature type="compositionally biased region" description="Pro residues" evidence="1">
    <location>
        <begin position="1"/>
        <end position="12"/>
    </location>
</feature>
<name>A0AAV4GJP1_9GAST</name>
<feature type="region of interest" description="Disordered" evidence="1">
    <location>
        <begin position="1"/>
        <end position="20"/>
    </location>
</feature>
<gene>
    <name evidence="2" type="ORF">ElyMa_004181600</name>
</gene>